<dbReference type="RefSeq" id="WP_262096579.1">
    <property type="nucleotide sequence ID" value="NZ_JAOEGN010000011.1"/>
</dbReference>
<comment type="similarity">
    <text evidence="2">Belongs to the binding-protein-dependent transport system permease family. FecCD subfamily.</text>
</comment>
<keyword evidence="3" id="KW-0813">Transport</keyword>
<feature type="transmembrane region" description="Helical" evidence="8">
    <location>
        <begin position="12"/>
        <end position="35"/>
    </location>
</feature>
<protein>
    <submittedName>
        <fullName evidence="9">Iron chelate uptake ABC transporter family permease subunit</fullName>
    </submittedName>
</protein>
<evidence type="ECO:0000256" key="5">
    <source>
        <dbReference type="ARBA" id="ARBA00022692"/>
    </source>
</evidence>
<evidence type="ECO:0000313" key="9">
    <source>
        <dbReference type="EMBL" id="MCU0105284.1"/>
    </source>
</evidence>
<evidence type="ECO:0000256" key="2">
    <source>
        <dbReference type="ARBA" id="ARBA00007935"/>
    </source>
</evidence>
<evidence type="ECO:0000256" key="3">
    <source>
        <dbReference type="ARBA" id="ARBA00022448"/>
    </source>
</evidence>
<keyword evidence="10" id="KW-1185">Reference proteome</keyword>
<feature type="transmembrane region" description="Helical" evidence="8">
    <location>
        <begin position="112"/>
        <end position="131"/>
    </location>
</feature>
<dbReference type="Gene3D" id="1.10.3470.10">
    <property type="entry name" value="ABC transporter involved in vitamin B12 uptake, BtuC"/>
    <property type="match status" value="1"/>
</dbReference>
<dbReference type="PANTHER" id="PTHR30472">
    <property type="entry name" value="FERRIC ENTEROBACTIN TRANSPORT SYSTEM PERMEASE PROTEIN"/>
    <property type="match status" value="1"/>
</dbReference>
<evidence type="ECO:0000256" key="4">
    <source>
        <dbReference type="ARBA" id="ARBA00022475"/>
    </source>
</evidence>
<comment type="subcellular location">
    <subcellularLocation>
        <location evidence="1">Cell membrane</location>
        <topology evidence="1">Multi-pass membrane protein</topology>
    </subcellularLocation>
</comment>
<dbReference type="Pfam" id="PF01032">
    <property type="entry name" value="FecCD"/>
    <property type="match status" value="1"/>
</dbReference>
<keyword evidence="6 8" id="KW-1133">Transmembrane helix</keyword>
<feature type="transmembrane region" description="Helical" evidence="8">
    <location>
        <begin position="234"/>
        <end position="262"/>
    </location>
</feature>
<feature type="transmembrane region" description="Helical" evidence="8">
    <location>
        <begin position="299"/>
        <end position="319"/>
    </location>
</feature>
<feature type="transmembrane region" description="Helical" evidence="8">
    <location>
        <begin position="87"/>
        <end position="105"/>
    </location>
</feature>
<feature type="transmembrane region" description="Helical" evidence="8">
    <location>
        <begin position="274"/>
        <end position="293"/>
    </location>
</feature>
<keyword evidence="7 8" id="KW-0472">Membrane</keyword>
<reference evidence="10" key="1">
    <citation type="submission" date="2023-07" db="EMBL/GenBank/DDBJ databases">
        <title>Novel Mycoplasma species identified in domestic and wild animals.</title>
        <authorList>
            <person name="Volokhov D.V."/>
            <person name="Furtak V.A."/>
            <person name="Zagorodnyaya T.A."/>
        </authorList>
    </citation>
    <scope>NUCLEOTIDE SEQUENCE [LARGE SCALE GENOMIC DNA]</scope>
    <source>
        <strain evidence="10">92-19</strain>
    </source>
</reference>
<feature type="transmembrane region" description="Helical" evidence="8">
    <location>
        <begin position="186"/>
        <end position="203"/>
    </location>
</feature>
<evidence type="ECO:0000313" key="10">
    <source>
        <dbReference type="Proteomes" id="UP001209076"/>
    </source>
</evidence>
<sequence length="325" mass="36027">MPSKFMKPMLWIGLLVVVSIVLYLTFWLIGIDVITIGQLERGLSRRASRVVAMIVVAITMGMTGLFFQTLTQNRILTPSVIGFDSTFVLSQTLIVFLFGSSSLFISNPYYNFVISTTVMVLSSLLLYGFVLKKGKNNLALLLLVGLVFRTLMGSLTSFLSRIIDPDDFLVVTSRSMASLSNMNTDILWYLALPIMIVVIFLMSRDTKSFDVMNLGEDQAKSLGVSYYKLMNRNLVYIAILISVSTALVGPLMFLGLITVNLARELIKTDYHKPLLWMSSMLGVVFLVLGQLVLTTLNLNTSLAVLINLIGGLYMISILVKGDKKA</sequence>
<gene>
    <name evidence="9" type="ORF">N7603_06395</name>
</gene>
<keyword evidence="4" id="KW-1003">Cell membrane</keyword>
<dbReference type="InterPro" id="IPR000522">
    <property type="entry name" value="ABC_transptr_permease_BtuC"/>
</dbReference>
<evidence type="ECO:0000256" key="7">
    <source>
        <dbReference type="ARBA" id="ARBA00023136"/>
    </source>
</evidence>
<keyword evidence="5 8" id="KW-0812">Transmembrane</keyword>
<accession>A0ABT2PWF6</accession>
<evidence type="ECO:0000256" key="8">
    <source>
        <dbReference type="SAM" id="Phobius"/>
    </source>
</evidence>
<organism evidence="9 10">
    <name type="scientific">Paracholeplasma vituli</name>
    <dbReference type="NCBI Taxonomy" id="69473"/>
    <lineage>
        <taxon>Bacteria</taxon>
        <taxon>Bacillati</taxon>
        <taxon>Mycoplasmatota</taxon>
        <taxon>Mollicutes</taxon>
        <taxon>Acholeplasmatales</taxon>
        <taxon>Acholeplasmataceae</taxon>
        <taxon>Paracholeplasma</taxon>
    </lineage>
</organism>
<name>A0ABT2PWF6_9MOLU</name>
<proteinExistence type="inferred from homology"/>
<feature type="transmembrane region" description="Helical" evidence="8">
    <location>
        <begin position="137"/>
        <end position="159"/>
    </location>
</feature>
<dbReference type="SUPFAM" id="SSF81345">
    <property type="entry name" value="ABC transporter involved in vitamin B12 uptake, BtuC"/>
    <property type="match status" value="1"/>
</dbReference>
<evidence type="ECO:0000256" key="6">
    <source>
        <dbReference type="ARBA" id="ARBA00022989"/>
    </source>
</evidence>
<feature type="transmembrane region" description="Helical" evidence="8">
    <location>
        <begin position="47"/>
        <end position="67"/>
    </location>
</feature>
<dbReference type="Proteomes" id="UP001209076">
    <property type="component" value="Unassembled WGS sequence"/>
</dbReference>
<dbReference type="InterPro" id="IPR037294">
    <property type="entry name" value="ABC_BtuC-like"/>
</dbReference>
<evidence type="ECO:0000256" key="1">
    <source>
        <dbReference type="ARBA" id="ARBA00004651"/>
    </source>
</evidence>
<dbReference type="EMBL" id="JAOEGN010000011">
    <property type="protein sequence ID" value="MCU0105284.1"/>
    <property type="molecule type" value="Genomic_DNA"/>
</dbReference>
<comment type="caution">
    <text evidence="9">The sequence shown here is derived from an EMBL/GenBank/DDBJ whole genome shotgun (WGS) entry which is preliminary data.</text>
</comment>
<dbReference type="PANTHER" id="PTHR30472:SF19">
    <property type="entry name" value="PETROBACTIN IMPORT SYSTEM PERMEASE PROTEIN YCLO"/>
    <property type="match status" value="1"/>
</dbReference>